<proteinExistence type="inferred from homology"/>
<accession>A0A1I2GAA9</accession>
<evidence type="ECO:0000256" key="2">
    <source>
        <dbReference type="ARBA" id="ARBA00022801"/>
    </source>
</evidence>
<evidence type="ECO:0000313" key="5">
    <source>
        <dbReference type="Proteomes" id="UP000183410"/>
    </source>
</evidence>
<feature type="binding site" evidence="3">
    <location>
        <position position="52"/>
    </location>
    <ligand>
        <name>Mg(2+)</name>
        <dbReference type="ChEBI" id="CHEBI:18420"/>
        <label>1</label>
    </ligand>
</feature>
<feature type="binding site" evidence="3">
    <location>
        <position position="265"/>
    </location>
    <ligand>
        <name>Mg(2+)</name>
        <dbReference type="ChEBI" id="CHEBI:18420"/>
        <label>1</label>
    </ligand>
</feature>
<dbReference type="Proteomes" id="UP000183410">
    <property type="component" value="Unassembled WGS sequence"/>
</dbReference>
<keyword evidence="3" id="KW-0460">Magnesium</keyword>
<keyword evidence="3" id="KW-0479">Metal-binding</keyword>
<evidence type="ECO:0000256" key="1">
    <source>
        <dbReference type="ARBA" id="ARBA00010702"/>
    </source>
</evidence>
<dbReference type="EMBL" id="FONN01000015">
    <property type="protein sequence ID" value="SFF14674.1"/>
    <property type="molecule type" value="Genomic_DNA"/>
</dbReference>
<gene>
    <name evidence="4" type="ORF">SAMN04487969_11587</name>
</gene>
<dbReference type="SUPFAM" id="SSF101478">
    <property type="entry name" value="ADP-ribosylglycohydrolase"/>
    <property type="match status" value="1"/>
</dbReference>
<name>A0A1I2GAA9_9BACL</name>
<keyword evidence="2 4" id="KW-0378">Hydrolase</keyword>
<dbReference type="InterPro" id="IPR036705">
    <property type="entry name" value="Ribosyl_crysJ1_sf"/>
</dbReference>
<dbReference type="InterPro" id="IPR050792">
    <property type="entry name" value="ADP-ribosylglycohydrolase"/>
</dbReference>
<dbReference type="OrthoDB" id="9798107at2"/>
<feature type="binding site" evidence="3">
    <location>
        <position position="53"/>
    </location>
    <ligand>
        <name>Mg(2+)</name>
        <dbReference type="ChEBI" id="CHEBI:18420"/>
        <label>1</label>
    </ligand>
</feature>
<dbReference type="GO" id="GO:0016787">
    <property type="term" value="F:hydrolase activity"/>
    <property type="evidence" value="ECO:0007669"/>
    <property type="project" value="UniProtKB-KW"/>
</dbReference>
<feature type="binding site" evidence="3">
    <location>
        <position position="54"/>
    </location>
    <ligand>
        <name>Mg(2+)</name>
        <dbReference type="ChEBI" id="CHEBI:18420"/>
        <label>1</label>
    </ligand>
</feature>
<organism evidence="4 5">
    <name type="scientific">Paenibacillus algorifonticola</name>
    <dbReference type="NCBI Taxonomy" id="684063"/>
    <lineage>
        <taxon>Bacteria</taxon>
        <taxon>Bacillati</taxon>
        <taxon>Bacillota</taxon>
        <taxon>Bacilli</taxon>
        <taxon>Bacillales</taxon>
        <taxon>Paenibacillaceae</taxon>
        <taxon>Paenibacillus</taxon>
    </lineage>
</organism>
<reference evidence="5" key="1">
    <citation type="submission" date="2016-10" db="EMBL/GenBank/DDBJ databases">
        <authorList>
            <person name="Varghese N."/>
            <person name="Submissions S."/>
        </authorList>
    </citation>
    <scope>NUCLEOTIDE SEQUENCE [LARGE SCALE GENOMIC DNA]</scope>
    <source>
        <strain evidence="5">CGMCC 1.10223</strain>
    </source>
</reference>
<evidence type="ECO:0000313" key="4">
    <source>
        <dbReference type="EMBL" id="SFF14674.1"/>
    </source>
</evidence>
<feature type="binding site" evidence="3">
    <location>
        <position position="262"/>
    </location>
    <ligand>
        <name>Mg(2+)</name>
        <dbReference type="ChEBI" id="CHEBI:18420"/>
        <label>1</label>
    </ligand>
</feature>
<protein>
    <submittedName>
        <fullName evidence="4">ADP-ribosylglycohydrolase</fullName>
    </submittedName>
</protein>
<dbReference type="RefSeq" id="WP_046231277.1">
    <property type="nucleotide sequence ID" value="NZ_FONN01000015.1"/>
</dbReference>
<dbReference type="AlphaFoldDB" id="A0A1I2GAA9"/>
<evidence type="ECO:0000256" key="3">
    <source>
        <dbReference type="PIRSR" id="PIRSR605502-1"/>
    </source>
</evidence>
<dbReference type="Gene3D" id="1.10.4080.10">
    <property type="entry name" value="ADP-ribosylation/Crystallin J1"/>
    <property type="match status" value="1"/>
</dbReference>
<sequence>MNLSIQAGLIGLCIGDALGVPVEFCSRKALMKEPLTDMIGYGSHQQPPGTWSDDASLTLCLVESLAHCKGVDVHDVARRFVEWKRGERWTPHGEVFDIGIATSEAIARLARGAEPELAGGIGEYSNGNGSLMRILPMAYWLLDASREERSAAVGKVSSLTHRHPLSIMACVYYTEYAVQLLMGHGPQESYTATNRAFQLFYAGDSHLERFERLLSGQLANLNEDSIASSGYVMHTLEASIWSLLTTDSYAAAVLRAINLGEDTDTTGAVTGGLAGIYYGLSSIPSHWLEKLVRADELFQLCDSFNEGLAELKR</sequence>
<comment type="similarity">
    <text evidence="1">Belongs to the ADP-ribosylglycohydrolase family.</text>
</comment>
<dbReference type="PANTHER" id="PTHR16222">
    <property type="entry name" value="ADP-RIBOSYLGLYCOHYDROLASE"/>
    <property type="match status" value="1"/>
</dbReference>
<dbReference type="PANTHER" id="PTHR16222:SF24">
    <property type="entry name" value="ADP-RIBOSYLHYDROLASE ARH3"/>
    <property type="match status" value="1"/>
</dbReference>
<dbReference type="GO" id="GO:0046872">
    <property type="term" value="F:metal ion binding"/>
    <property type="evidence" value="ECO:0007669"/>
    <property type="project" value="UniProtKB-KW"/>
</dbReference>
<dbReference type="Pfam" id="PF03747">
    <property type="entry name" value="ADP_ribosyl_GH"/>
    <property type="match status" value="1"/>
</dbReference>
<dbReference type="InterPro" id="IPR005502">
    <property type="entry name" value="Ribosyl_crysJ1"/>
</dbReference>
<keyword evidence="5" id="KW-1185">Reference proteome</keyword>
<comment type="cofactor">
    <cofactor evidence="3">
        <name>Mg(2+)</name>
        <dbReference type="ChEBI" id="CHEBI:18420"/>
    </cofactor>
    <text evidence="3">Binds 2 magnesium ions per subunit.</text>
</comment>
<feature type="binding site" evidence="3">
    <location>
        <position position="264"/>
    </location>
    <ligand>
        <name>Mg(2+)</name>
        <dbReference type="ChEBI" id="CHEBI:18420"/>
        <label>1</label>
    </ligand>
</feature>